<feature type="region of interest" description="Disordered" evidence="6">
    <location>
        <begin position="345"/>
        <end position="407"/>
    </location>
</feature>
<evidence type="ECO:0000256" key="4">
    <source>
        <dbReference type="ARBA" id="ARBA00023136"/>
    </source>
</evidence>
<dbReference type="PANTHER" id="PTHR33048:SF47">
    <property type="entry name" value="INTEGRAL MEMBRANE PROTEIN-RELATED"/>
    <property type="match status" value="1"/>
</dbReference>
<accession>A0A0D2CSD9</accession>
<evidence type="ECO:0000259" key="8">
    <source>
        <dbReference type="Pfam" id="PF20684"/>
    </source>
</evidence>
<evidence type="ECO:0000313" key="9">
    <source>
        <dbReference type="EMBL" id="KIW68066.1"/>
    </source>
</evidence>
<comment type="similarity">
    <text evidence="5">Belongs to the SAT4 family.</text>
</comment>
<feature type="compositionally biased region" description="Basic and acidic residues" evidence="6">
    <location>
        <begin position="376"/>
        <end position="390"/>
    </location>
</feature>
<feature type="transmembrane region" description="Helical" evidence="7">
    <location>
        <begin position="264"/>
        <end position="283"/>
    </location>
</feature>
<gene>
    <name evidence="9" type="ORF">PV04_04035</name>
</gene>
<proteinExistence type="inferred from homology"/>
<evidence type="ECO:0000256" key="6">
    <source>
        <dbReference type="SAM" id="MobiDB-lite"/>
    </source>
</evidence>
<dbReference type="Proteomes" id="UP000054266">
    <property type="component" value="Unassembled WGS sequence"/>
</dbReference>
<evidence type="ECO:0000256" key="7">
    <source>
        <dbReference type="SAM" id="Phobius"/>
    </source>
</evidence>
<feature type="transmembrane region" description="Helical" evidence="7">
    <location>
        <begin position="190"/>
        <end position="212"/>
    </location>
</feature>
<dbReference type="HOGENOM" id="CLU_028200_0_1_1"/>
<dbReference type="InterPro" id="IPR049326">
    <property type="entry name" value="Rhodopsin_dom_fungi"/>
</dbReference>
<evidence type="ECO:0000256" key="5">
    <source>
        <dbReference type="ARBA" id="ARBA00038359"/>
    </source>
</evidence>
<evidence type="ECO:0000313" key="10">
    <source>
        <dbReference type="Proteomes" id="UP000054266"/>
    </source>
</evidence>
<comment type="subcellular location">
    <subcellularLocation>
        <location evidence="1">Membrane</location>
        <topology evidence="1">Multi-pass membrane protein</topology>
    </subcellularLocation>
</comment>
<dbReference type="STRING" id="5601.A0A0D2CSD9"/>
<keyword evidence="4 7" id="KW-0472">Membrane</keyword>
<keyword evidence="10" id="KW-1185">Reference proteome</keyword>
<dbReference type="AlphaFoldDB" id="A0A0D2CSD9"/>
<keyword evidence="2 7" id="KW-0812">Transmembrane</keyword>
<dbReference type="PANTHER" id="PTHR33048">
    <property type="entry name" value="PTH11-LIKE INTEGRAL MEMBRANE PROTEIN (AFU_ORTHOLOGUE AFUA_5G11245)"/>
    <property type="match status" value="1"/>
</dbReference>
<feature type="transmembrane region" description="Helical" evidence="7">
    <location>
        <begin position="114"/>
        <end position="135"/>
    </location>
</feature>
<protein>
    <recommendedName>
        <fullName evidence="8">Rhodopsin domain-containing protein</fullName>
    </recommendedName>
</protein>
<reference evidence="9 10" key="1">
    <citation type="submission" date="2015-01" db="EMBL/GenBank/DDBJ databases">
        <title>The Genome Sequence of Capronia semiimmersa CBS27337.</title>
        <authorList>
            <consortium name="The Broad Institute Genomics Platform"/>
            <person name="Cuomo C."/>
            <person name="de Hoog S."/>
            <person name="Gorbushina A."/>
            <person name="Stielow B."/>
            <person name="Teixiera M."/>
            <person name="Abouelleil A."/>
            <person name="Chapman S.B."/>
            <person name="Priest M."/>
            <person name="Young S.K."/>
            <person name="Wortman J."/>
            <person name="Nusbaum C."/>
            <person name="Birren B."/>
        </authorList>
    </citation>
    <scope>NUCLEOTIDE SEQUENCE [LARGE SCALE GENOMIC DNA]</scope>
    <source>
        <strain evidence="9 10">CBS 27337</strain>
    </source>
</reference>
<feature type="compositionally biased region" description="Basic and acidic residues" evidence="6">
    <location>
        <begin position="345"/>
        <end position="363"/>
    </location>
</feature>
<evidence type="ECO:0000256" key="2">
    <source>
        <dbReference type="ARBA" id="ARBA00022692"/>
    </source>
</evidence>
<name>A0A0D2CSD9_9EURO</name>
<feature type="domain" description="Rhodopsin" evidence="8">
    <location>
        <begin position="49"/>
        <end position="288"/>
    </location>
</feature>
<organism evidence="9 10">
    <name type="scientific">Phialophora macrospora</name>
    <dbReference type="NCBI Taxonomy" id="1851006"/>
    <lineage>
        <taxon>Eukaryota</taxon>
        <taxon>Fungi</taxon>
        <taxon>Dikarya</taxon>
        <taxon>Ascomycota</taxon>
        <taxon>Pezizomycotina</taxon>
        <taxon>Eurotiomycetes</taxon>
        <taxon>Chaetothyriomycetidae</taxon>
        <taxon>Chaetothyriales</taxon>
        <taxon>Herpotrichiellaceae</taxon>
        <taxon>Phialophora</taxon>
    </lineage>
</organism>
<feature type="transmembrane region" description="Helical" evidence="7">
    <location>
        <begin position="147"/>
        <end position="170"/>
    </location>
</feature>
<keyword evidence="3 7" id="KW-1133">Transmembrane helix</keyword>
<dbReference type="Pfam" id="PF20684">
    <property type="entry name" value="Fung_rhodopsin"/>
    <property type="match status" value="1"/>
</dbReference>
<sequence length="407" mass="45383">MLNNCTLADTIALGKLEEQVCGIKPESRQHTLLVVNLVACSLAIFAVFLRLASRYLVSKRIWADDIVISIVAVLIIPFCGLGCWMIVHGLGTHTWDNSAWTATKIFQLFWVDEIIYIVALMLTKVSILLFYMRVFPARGFQILCNTLLGFVVLSGTVILLCQLLQCLPVRFNWDKSIHNAKCINVNALTYAHAGINIFQDVLILALPIPWIMRLQLQPNQKIGLVIMFQVGAFACVTAVVRLRFLAEFGGTNSRDPLWENADCTIWTAVETNSAIICSCLPAIRALYKTSRKVVTESSSKRRSLTVLSARGGVAGGVFSSKSKASSHPDTLEEYHLDLAEEWDQKHAEADRRHGPITITHRDLGSSGPGRRTYLPDLKEEPDLEMRHSNEYSDPVASQVRPTSPRAY</sequence>
<evidence type="ECO:0000256" key="1">
    <source>
        <dbReference type="ARBA" id="ARBA00004141"/>
    </source>
</evidence>
<evidence type="ECO:0000256" key="3">
    <source>
        <dbReference type="ARBA" id="ARBA00022989"/>
    </source>
</evidence>
<feature type="transmembrane region" description="Helical" evidence="7">
    <location>
        <begin position="65"/>
        <end position="87"/>
    </location>
</feature>
<dbReference type="GO" id="GO:0016020">
    <property type="term" value="C:membrane"/>
    <property type="evidence" value="ECO:0007669"/>
    <property type="project" value="UniProtKB-SubCell"/>
</dbReference>
<feature type="transmembrane region" description="Helical" evidence="7">
    <location>
        <begin position="224"/>
        <end position="244"/>
    </location>
</feature>
<dbReference type="InterPro" id="IPR052337">
    <property type="entry name" value="SAT4-like"/>
</dbReference>
<dbReference type="EMBL" id="KN846958">
    <property type="protein sequence ID" value="KIW68066.1"/>
    <property type="molecule type" value="Genomic_DNA"/>
</dbReference>
<feature type="transmembrane region" description="Helical" evidence="7">
    <location>
        <begin position="33"/>
        <end position="53"/>
    </location>
</feature>